<dbReference type="PANTHER" id="PTHR10509:SF14">
    <property type="entry name" value="CAFFEOYL-COA O-METHYLTRANSFERASE 3-RELATED"/>
    <property type="match status" value="1"/>
</dbReference>
<dbReference type="EMBL" id="KN833046">
    <property type="protein sequence ID" value="KIM75477.1"/>
    <property type="molecule type" value="Genomic_DNA"/>
</dbReference>
<dbReference type="Pfam" id="PF01596">
    <property type="entry name" value="Methyltransf_3"/>
    <property type="match status" value="1"/>
</dbReference>
<comment type="similarity">
    <text evidence="4">Belongs to the class I-like SAM-binding methyltransferase superfamily. Cation-dependent O-methyltransferase family.</text>
</comment>
<keyword evidence="2" id="KW-0808">Transferase</keyword>
<dbReference type="InterPro" id="IPR050362">
    <property type="entry name" value="Cation-dep_OMT"/>
</dbReference>
<evidence type="ECO:0000313" key="6">
    <source>
        <dbReference type="Proteomes" id="UP000054166"/>
    </source>
</evidence>
<dbReference type="HOGENOM" id="CLU_067676_1_2_1"/>
<dbReference type="AlphaFoldDB" id="A0A0C3BDU4"/>
<keyword evidence="6" id="KW-1185">Reference proteome</keyword>
<dbReference type="Proteomes" id="UP000054166">
    <property type="component" value="Unassembled WGS sequence"/>
</dbReference>
<organism evidence="5 6">
    <name type="scientific">Piloderma croceum (strain F 1598)</name>
    <dbReference type="NCBI Taxonomy" id="765440"/>
    <lineage>
        <taxon>Eukaryota</taxon>
        <taxon>Fungi</taxon>
        <taxon>Dikarya</taxon>
        <taxon>Basidiomycota</taxon>
        <taxon>Agaricomycotina</taxon>
        <taxon>Agaricomycetes</taxon>
        <taxon>Agaricomycetidae</taxon>
        <taxon>Atheliales</taxon>
        <taxon>Atheliaceae</taxon>
        <taxon>Piloderma</taxon>
    </lineage>
</organism>
<dbReference type="SUPFAM" id="SSF53335">
    <property type="entry name" value="S-adenosyl-L-methionine-dependent methyltransferases"/>
    <property type="match status" value="1"/>
</dbReference>
<dbReference type="GO" id="GO:0008757">
    <property type="term" value="F:S-adenosylmethionine-dependent methyltransferase activity"/>
    <property type="evidence" value="ECO:0007669"/>
    <property type="project" value="TreeGrafter"/>
</dbReference>
<keyword evidence="1" id="KW-0489">Methyltransferase</keyword>
<dbReference type="PANTHER" id="PTHR10509">
    <property type="entry name" value="O-METHYLTRANSFERASE-RELATED"/>
    <property type="match status" value="1"/>
</dbReference>
<evidence type="ECO:0008006" key="7">
    <source>
        <dbReference type="Google" id="ProtNLM"/>
    </source>
</evidence>
<dbReference type="Gene3D" id="3.40.50.150">
    <property type="entry name" value="Vaccinia Virus protein VP39"/>
    <property type="match status" value="1"/>
</dbReference>
<dbReference type="InParanoid" id="A0A0C3BDU4"/>
<dbReference type="PROSITE" id="PS51682">
    <property type="entry name" value="SAM_OMT_I"/>
    <property type="match status" value="1"/>
</dbReference>
<sequence>MDSTVWPNDTPIKRVALLLHKLDVSLASSQISDDAKNLLTETRSIVDGLDGYLETMSSNAPDILNPMIAQANSEDWASLHSSGKTQSLLHSNMCAGQYEAVVLQMLAKMTGATRVLEIGMFMGTTTVSLALLPQVEKVVPMDIEPYLFELTSQWWDKSGVGHKIHPMIGDAIEGLHKLRDEKQQFDFCFIDANKDGYSSYFKSVLDLGLIAPKGIVVLDNTLYKSATYVPHKMWTAPAKSIDEVNRLVVADARVDTVMLPVRDGVTVARLKD</sequence>
<evidence type="ECO:0000256" key="3">
    <source>
        <dbReference type="ARBA" id="ARBA00022691"/>
    </source>
</evidence>
<evidence type="ECO:0000256" key="2">
    <source>
        <dbReference type="ARBA" id="ARBA00022679"/>
    </source>
</evidence>
<dbReference type="OrthoDB" id="10251242at2759"/>
<evidence type="ECO:0000256" key="4">
    <source>
        <dbReference type="ARBA" id="ARBA00023453"/>
    </source>
</evidence>
<proteinExistence type="inferred from homology"/>
<keyword evidence="3" id="KW-0949">S-adenosyl-L-methionine</keyword>
<gene>
    <name evidence="5" type="ORF">PILCRDRAFT_672113</name>
</gene>
<dbReference type="STRING" id="765440.A0A0C3BDU4"/>
<dbReference type="GO" id="GO:0032259">
    <property type="term" value="P:methylation"/>
    <property type="evidence" value="ECO:0007669"/>
    <property type="project" value="UniProtKB-KW"/>
</dbReference>
<protein>
    <recommendedName>
        <fullName evidence="7">Caffeoyl-CoA O-methyltransferase</fullName>
    </recommendedName>
</protein>
<dbReference type="InterPro" id="IPR029063">
    <property type="entry name" value="SAM-dependent_MTases_sf"/>
</dbReference>
<evidence type="ECO:0000313" key="5">
    <source>
        <dbReference type="EMBL" id="KIM75477.1"/>
    </source>
</evidence>
<name>A0A0C3BDU4_PILCF</name>
<dbReference type="GO" id="GO:0008171">
    <property type="term" value="F:O-methyltransferase activity"/>
    <property type="evidence" value="ECO:0007669"/>
    <property type="project" value="InterPro"/>
</dbReference>
<evidence type="ECO:0000256" key="1">
    <source>
        <dbReference type="ARBA" id="ARBA00022603"/>
    </source>
</evidence>
<reference evidence="6" key="2">
    <citation type="submission" date="2015-01" db="EMBL/GenBank/DDBJ databases">
        <title>Evolutionary Origins and Diversification of the Mycorrhizal Mutualists.</title>
        <authorList>
            <consortium name="DOE Joint Genome Institute"/>
            <consortium name="Mycorrhizal Genomics Consortium"/>
            <person name="Kohler A."/>
            <person name="Kuo A."/>
            <person name="Nagy L.G."/>
            <person name="Floudas D."/>
            <person name="Copeland A."/>
            <person name="Barry K.W."/>
            <person name="Cichocki N."/>
            <person name="Veneault-Fourrey C."/>
            <person name="LaButti K."/>
            <person name="Lindquist E.A."/>
            <person name="Lipzen A."/>
            <person name="Lundell T."/>
            <person name="Morin E."/>
            <person name="Murat C."/>
            <person name="Riley R."/>
            <person name="Ohm R."/>
            <person name="Sun H."/>
            <person name="Tunlid A."/>
            <person name="Henrissat B."/>
            <person name="Grigoriev I.V."/>
            <person name="Hibbett D.S."/>
            <person name="Martin F."/>
        </authorList>
    </citation>
    <scope>NUCLEOTIDE SEQUENCE [LARGE SCALE GENOMIC DNA]</scope>
    <source>
        <strain evidence="6">F 1598</strain>
    </source>
</reference>
<reference evidence="5 6" key="1">
    <citation type="submission" date="2014-04" db="EMBL/GenBank/DDBJ databases">
        <authorList>
            <consortium name="DOE Joint Genome Institute"/>
            <person name="Kuo A."/>
            <person name="Tarkka M."/>
            <person name="Buscot F."/>
            <person name="Kohler A."/>
            <person name="Nagy L.G."/>
            <person name="Floudas D."/>
            <person name="Copeland A."/>
            <person name="Barry K.W."/>
            <person name="Cichocki N."/>
            <person name="Veneault-Fourrey C."/>
            <person name="LaButti K."/>
            <person name="Lindquist E.A."/>
            <person name="Lipzen A."/>
            <person name="Lundell T."/>
            <person name="Morin E."/>
            <person name="Murat C."/>
            <person name="Sun H."/>
            <person name="Tunlid A."/>
            <person name="Henrissat B."/>
            <person name="Grigoriev I.V."/>
            <person name="Hibbett D.S."/>
            <person name="Martin F."/>
            <person name="Nordberg H.P."/>
            <person name="Cantor M.N."/>
            <person name="Hua S.X."/>
        </authorList>
    </citation>
    <scope>NUCLEOTIDE SEQUENCE [LARGE SCALE GENOMIC DNA]</scope>
    <source>
        <strain evidence="5 6">F 1598</strain>
    </source>
</reference>
<dbReference type="InterPro" id="IPR002935">
    <property type="entry name" value="SAM_O-MeTrfase"/>
</dbReference>
<accession>A0A0C3BDU4</accession>